<proteinExistence type="predicted"/>
<dbReference type="Gene3D" id="3.30.160.60">
    <property type="entry name" value="Classic Zinc Finger"/>
    <property type="match status" value="1"/>
</dbReference>
<evidence type="ECO:0000256" key="2">
    <source>
        <dbReference type="ARBA" id="ARBA00022801"/>
    </source>
</evidence>
<dbReference type="InterPro" id="IPR013087">
    <property type="entry name" value="Znf_C2H2_type"/>
</dbReference>
<keyword evidence="3" id="KW-0863">Zinc-finger</keyword>
<keyword evidence="6" id="KW-1185">Reference proteome</keyword>
<dbReference type="PROSITE" id="PS00028">
    <property type="entry name" value="ZINC_FINGER_C2H2_1"/>
    <property type="match status" value="1"/>
</dbReference>
<dbReference type="EMBL" id="BAABME010004212">
    <property type="protein sequence ID" value="GAA0161564.1"/>
    <property type="molecule type" value="Genomic_DNA"/>
</dbReference>
<dbReference type="Proteomes" id="UP001454036">
    <property type="component" value="Unassembled WGS sequence"/>
</dbReference>
<comment type="caution">
    <text evidence="5">The sequence shown here is derived from an EMBL/GenBank/DDBJ whole genome shotgun (WGS) entry which is preliminary data.</text>
</comment>
<keyword evidence="1" id="KW-0540">Nuclease</keyword>
<name>A0AAV3QC26_LITER</name>
<keyword evidence="3" id="KW-0862">Zinc</keyword>
<keyword evidence="2" id="KW-0378">Hydrolase</keyword>
<dbReference type="InterPro" id="IPR036397">
    <property type="entry name" value="RNaseH_sf"/>
</dbReference>
<dbReference type="GO" id="GO:0004527">
    <property type="term" value="F:exonuclease activity"/>
    <property type="evidence" value="ECO:0007669"/>
    <property type="project" value="InterPro"/>
</dbReference>
<dbReference type="PANTHER" id="PTHR12801">
    <property type="entry name" value="RNA EXONUCLEASE REXO1 / RECO3 FAMILY MEMBER-RELATED"/>
    <property type="match status" value="1"/>
</dbReference>
<evidence type="ECO:0000256" key="3">
    <source>
        <dbReference type="PROSITE-ProRule" id="PRU00042"/>
    </source>
</evidence>
<feature type="domain" description="C2H2-type" evidence="4">
    <location>
        <begin position="13"/>
        <end position="42"/>
    </location>
</feature>
<evidence type="ECO:0000259" key="4">
    <source>
        <dbReference type="PROSITE" id="PS50157"/>
    </source>
</evidence>
<evidence type="ECO:0000313" key="6">
    <source>
        <dbReference type="Proteomes" id="UP001454036"/>
    </source>
</evidence>
<dbReference type="GO" id="GO:0005634">
    <property type="term" value="C:nucleus"/>
    <property type="evidence" value="ECO:0007669"/>
    <property type="project" value="TreeGrafter"/>
</dbReference>
<gene>
    <name evidence="5" type="ORF">LIER_17848</name>
</gene>
<dbReference type="InterPro" id="IPR047021">
    <property type="entry name" value="REXO1/3/4-like"/>
</dbReference>
<reference evidence="5 6" key="1">
    <citation type="submission" date="2024-01" db="EMBL/GenBank/DDBJ databases">
        <title>The complete chloroplast genome sequence of Lithospermum erythrorhizon: insights into the phylogenetic relationship among Boraginaceae species and the maternal lineages of purple gromwells.</title>
        <authorList>
            <person name="Okada T."/>
            <person name="Watanabe K."/>
        </authorList>
    </citation>
    <scope>NUCLEOTIDE SEQUENCE [LARGE SCALE GENOMIC DNA]</scope>
</reference>
<organism evidence="5 6">
    <name type="scientific">Lithospermum erythrorhizon</name>
    <name type="common">Purple gromwell</name>
    <name type="synonym">Lithospermum officinale var. erythrorhizon</name>
    <dbReference type="NCBI Taxonomy" id="34254"/>
    <lineage>
        <taxon>Eukaryota</taxon>
        <taxon>Viridiplantae</taxon>
        <taxon>Streptophyta</taxon>
        <taxon>Embryophyta</taxon>
        <taxon>Tracheophyta</taxon>
        <taxon>Spermatophyta</taxon>
        <taxon>Magnoliopsida</taxon>
        <taxon>eudicotyledons</taxon>
        <taxon>Gunneridae</taxon>
        <taxon>Pentapetalae</taxon>
        <taxon>asterids</taxon>
        <taxon>lamiids</taxon>
        <taxon>Boraginales</taxon>
        <taxon>Boraginaceae</taxon>
        <taxon>Boraginoideae</taxon>
        <taxon>Lithospermeae</taxon>
        <taxon>Lithospermum</taxon>
    </lineage>
</organism>
<accession>A0AAV3QC26</accession>
<evidence type="ECO:0000256" key="1">
    <source>
        <dbReference type="ARBA" id="ARBA00022722"/>
    </source>
</evidence>
<keyword evidence="3" id="KW-0479">Metal-binding</keyword>
<dbReference type="AlphaFoldDB" id="A0AAV3QC26"/>
<dbReference type="PANTHER" id="PTHR12801:SF122">
    <property type="entry name" value="RNA EXONUCLEASE 4"/>
    <property type="match status" value="1"/>
</dbReference>
<sequence length="188" mass="21880">MDSRYETSDSQRNKCAACYRQFNKMEHLVEHMRVSYHSAHEPMCGICRKRCRSFESLREHLIGPLPKAECERIFKERGCDICLNILCSRSALRMHRDKCQFSRTNNGLLYRMANLGIQDELRIDSTRSRVVAMACKMVGGGSDGSLDLCARVCLVDEHENIVFHTYVKPNLPVTNFRYLLYCTTYYIF</sequence>
<dbReference type="PROSITE" id="PS50157">
    <property type="entry name" value="ZINC_FINGER_C2H2_2"/>
    <property type="match status" value="1"/>
</dbReference>
<dbReference type="Gene3D" id="3.30.420.10">
    <property type="entry name" value="Ribonuclease H-like superfamily/Ribonuclease H"/>
    <property type="match status" value="1"/>
</dbReference>
<protein>
    <submittedName>
        <fullName evidence="5">Exoribonuclease</fullName>
    </submittedName>
</protein>
<dbReference type="GO" id="GO:0003676">
    <property type="term" value="F:nucleic acid binding"/>
    <property type="evidence" value="ECO:0007669"/>
    <property type="project" value="InterPro"/>
</dbReference>
<dbReference type="GO" id="GO:0008270">
    <property type="term" value="F:zinc ion binding"/>
    <property type="evidence" value="ECO:0007669"/>
    <property type="project" value="UniProtKB-KW"/>
</dbReference>
<evidence type="ECO:0000313" key="5">
    <source>
        <dbReference type="EMBL" id="GAA0161564.1"/>
    </source>
</evidence>